<feature type="domain" description="DBF4-type" evidence="6">
    <location>
        <begin position="398"/>
        <end position="447"/>
    </location>
</feature>
<dbReference type="InterPro" id="IPR051590">
    <property type="entry name" value="Replication_Regulatory_Kinase"/>
</dbReference>
<dbReference type="GO" id="GO:1901987">
    <property type="term" value="P:regulation of cell cycle phase transition"/>
    <property type="evidence" value="ECO:0007669"/>
    <property type="project" value="TreeGrafter"/>
</dbReference>
<accession>A0A0J0XQ95</accession>
<dbReference type="GeneID" id="28980924"/>
<feature type="region of interest" description="Disordered" evidence="5">
    <location>
        <begin position="68"/>
        <end position="89"/>
    </location>
</feature>
<dbReference type="GO" id="GO:0043539">
    <property type="term" value="F:protein serine/threonine kinase activator activity"/>
    <property type="evidence" value="ECO:0007669"/>
    <property type="project" value="TreeGrafter"/>
</dbReference>
<dbReference type="InterPro" id="IPR038545">
    <property type="entry name" value="Znf_DBF_sf"/>
</dbReference>
<dbReference type="OrthoDB" id="21380at2759"/>
<dbReference type="Pfam" id="PF07535">
    <property type="entry name" value="zf-DBF"/>
    <property type="match status" value="1"/>
</dbReference>
<dbReference type="Pfam" id="PF08630">
    <property type="entry name" value="Dfp1_Him1_M"/>
    <property type="match status" value="1"/>
</dbReference>
<evidence type="ECO:0000313" key="7">
    <source>
        <dbReference type="EMBL" id="KLT43247.1"/>
    </source>
</evidence>
<feature type="compositionally biased region" description="Acidic residues" evidence="5">
    <location>
        <begin position="545"/>
        <end position="562"/>
    </location>
</feature>
<evidence type="ECO:0000256" key="3">
    <source>
        <dbReference type="ARBA" id="ARBA00022833"/>
    </source>
</evidence>
<dbReference type="GO" id="GO:0031431">
    <property type="term" value="C:Dbf4-dependent protein kinase complex"/>
    <property type="evidence" value="ECO:0007669"/>
    <property type="project" value="TreeGrafter"/>
</dbReference>
<dbReference type="FunFam" id="6.10.250.3410:FF:000001">
    <property type="entry name" value="Protein DBF4 homolog A"/>
    <property type="match status" value="1"/>
</dbReference>
<evidence type="ECO:0000313" key="8">
    <source>
        <dbReference type="Proteomes" id="UP000053611"/>
    </source>
</evidence>
<dbReference type="GO" id="GO:0008270">
    <property type="term" value="F:zinc ion binding"/>
    <property type="evidence" value="ECO:0007669"/>
    <property type="project" value="UniProtKB-KW"/>
</dbReference>
<dbReference type="PANTHER" id="PTHR15375:SF26">
    <property type="entry name" value="PROTEIN CHIFFON"/>
    <property type="match status" value="1"/>
</dbReference>
<dbReference type="InterPro" id="IPR036420">
    <property type="entry name" value="BRCT_dom_sf"/>
</dbReference>
<dbReference type="AlphaFoldDB" id="A0A0J0XQ95"/>
<dbReference type="GO" id="GO:0003676">
    <property type="term" value="F:nucleic acid binding"/>
    <property type="evidence" value="ECO:0007669"/>
    <property type="project" value="InterPro"/>
</dbReference>
<dbReference type="PANTHER" id="PTHR15375">
    <property type="entry name" value="ACTIVATOR OF S-PHASE KINASE-RELATED"/>
    <property type="match status" value="1"/>
</dbReference>
<evidence type="ECO:0000256" key="2">
    <source>
        <dbReference type="ARBA" id="ARBA00022771"/>
    </source>
</evidence>
<evidence type="ECO:0000256" key="4">
    <source>
        <dbReference type="PROSITE-ProRule" id="PRU00600"/>
    </source>
</evidence>
<feature type="compositionally biased region" description="Acidic residues" evidence="5">
    <location>
        <begin position="516"/>
        <end position="526"/>
    </location>
</feature>
<feature type="region of interest" description="Disordered" evidence="5">
    <location>
        <begin position="279"/>
        <end position="299"/>
    </location>
</feature>
<gene>
    <name evidence="7" type="ORF">CC85DRAFT_244511</name>
</gene>
<dbReference type="Proteomes" id="UP000053611">
    <property type="component" value="Unassembled WGS sequence"/>
</dbReference>
<sequence>MKGLEKEQEAWVAKWQQAFPNLTFHFELGTEEGLGRKMRPRVLKLGARVDQFFSRRITHLIVKSEQSPQKPRVAAMKRGQSDNPFLQASPTDLRSKAEEYGIKVWTVKKLLEMIDRLDPVNVVQRESLSHMLADEKLHGTRERDESAPRPDHYYFRPGSKYVLIEDATGKHRTIMVKEYSAKEQDWPVLHDQFLRLTTSCALPRSIKSVDHLHRDLRARAMALYVNHEPYNGEEPPTRSLKRSASDRQFTVPALPEPDQLPYCKASGNSVVLTSNIASTSTNPQHPTPGGVLAQPQNGGRRGAMQVSKRVEVLKRNLPAARGGAVKRSDAAARQSLLGRRKSAADLPPSFSSKQFLSQAEVVKMLQGIRKPTNLPKPTFEERLANRELVDAGQKRKEQDTASGYCENCRIRYTDLSVHMASRKHRRFALNEANFAELDKMLHCLQRPPNPMICVPSRVCRPCTERHTQADECSRCMDDTELSEDGSSESDFSIRDGMIHWYPSPWVGLSKQVGDDATAECESEGEEDSHSAATCTQHEHSSQGWVEEEDVEMTEGEGEDGGEDDVRGPTTSSQLVREEDDESTVSEFNGEGAEVVGH</sequence>
<dbReference type="CDD" id="cd00027">
    <property type="entry name" value="BRCT"/>
    <property type="match status" value="1"/>
</dbReference>
<protein>
    <recommendedName>
        <fullName evidence="6">DBF4-type domain-containing protein</fullName>
    </recommendedName>
</protein>
<dbReference type="InterPro" id="IPR006572">
    <property type="entry name" value="Znf_DBF"/>
</dbReference>
<feature type="region of interest" description="Disordered" evidence="5">
    <location>
        <begin position="512"/>
        <end position="597"/>
    </location>
</feature>
<keyword evidence="8" id="KW-1185">Reference proteome</keyword>
<reference evidence="7 8" key="1">
    <citation type="submission" date="2015-03" db="EMBL/GenBank/DDBJ databases">
        <title>Genomics and transcriptomics of the oil-accumulating basidiomycete yeast T. oleaginosus allow insights into substrate utilization and the diverse evolutionary trajectories of mating systems in fungi.</title>
        <authorList>
            <consortium name="DOE Joint Genome Institute"/>
            <person name="Kourist R."/>
            <person name="Kracht O."/>
            <person name="Bracharz F."/>
            <person name="Lipzen A."/>
            <person name="Nolan M."/>
            <person name="Ohm R."/>
            <person name="Grigoriev I."/>
            <person name="Sun S."/>
            <person name="Heitman J."/>
            <person name="Bruck T."/>
            <person name="Nowrousian M."/>
        </authorList>
    </citation>
    <scope>NUCLEOTIDE SEQUENCE [LARGE SCALE GENOMIC DNA]</scope>
    <source>
        <strain evidence="7 8">IBC0246</strain>
    </source>
</reference>
<keyword evidence="1" id="KW-0479">Metal-binding</keyword>
<dbReference type="GO" id="GO:0010571">
    <property type="term" value="P:positive regulation of nuclear cell cycle DNA replication"/>
    <property type="evidence" value="ECO:0007669"/>
    <property type="project" value="TreeGrafter"/>
</dbReference>
<name>A0A0J0XQ95_9TREE</name>
<evidence type="ECO:0000259" key="6">
    <source>
        <dbReference type="PROSITE" id="PS51265"/>
    </source>
</evidence>
<dbReference type="SMART" id="SM00586">
    <property type="entry name" value="ZnF_DBF"/>
    <property type="match status" value="1"/>
</dbReference>
<dbReference type="PROSITE" id="PS51265">
    <property type="entry name" value="ZF_DBF4"/>
    <property type="match status" value="1"/>
</dbReference>
<dbReference type="RefSeq" id="XP_018279738.1">
    <property type="nucleotide sequence ID" value="XM_018420321.1"/>
</dbReference>
<dbReference type="InterPro" id="IPR013939">
    <property type="entry name" value="Regulatory_Dfp1/Him1"/>
</dbReference>
<keyword evidence="3" id="KW-0862">Zinc</keyword>
<keyword evidence="2 4" id="KW-0863">Zinc-finger</keyword>
<evidence type="ECO:0000256" key="1">
    <source>
        <dbReference type="ARBA" id="ARBA00022723"/>
    </source>
</evidence>
<dbReference type="Gene3D" id="3.40.50.10190">
    <property type="entry name" value="BRCT domain"/>
    <property type="match status" value="1"/>
</dbReference>
<organism evidence="7 8">
    <name type="scientific">Cutaneotrichosporon oleaginosum</name>
    <dbReference type="NCBI Taxonomy" id="879819"/>
    <lineage>
        <taxon>Eukaryota</taxon>
        <taxon>Fungi</taxon>
        <taxon>Dikarya</taxon>
        <taxon>Basidiomycota</taxon>
        <taxon>Agaricomycotina</taxon>
        <taxon>Tremellomycetes</taxon>
        <taxon>Trichosporonales</taxon>
        <taxon>Trichosporonaceae</taxon>
        <taxon>Cutaneotrichosporon</taxon>
    </lineage>
</organism>
<evidence type="ECO:0000256" key="5">
    <source>
        <dbReference type="SAM" id="MobiDB-lite"/>
    </source>
</evidence>
<dbReference type="STRING" id="879819.A0A0J0XQ95"/>
<dbReference type="EMBL" id="KQ087197">
    <property type="protein sequence ID" value="KLT43247.1"/>
    <property type="molecule type" value="Genomic_DNA"/>
</dbReference>
<dbReference type="Gene3D" id="6.10.250.3410">
    <property type="entry name" value="DBF zinc finger"/>
    <property type="match status" value="1"/>
</dbReference>
<proteinExistence type="predicted"/>